<dbReference type="InParanoid" id="A0A0C3DQK2"/>
<gene>
    <name evidence="1" type="ORF">OIDMADRAFT_159751</name>
</gene>
<keyword evidence="2" id="KW-1185">Reference proteome</keyword>
<protein>
    <recommendedName>
        <fullName evidence="3">Transcription factor domain-containing protein</fullName>
    </recommendedName>
</protein>
<dbReference type="EMBL" id="KN832873">
    <property type="protein sequence ID" value="KIN04323.1"/>
    <property type="molecule type" value="Genomic_DNA"/>
</dbReference>
<dbReference type="STRING" id="913774.A0A0C3DQK2"/>
<dbReference type="PANTHER" id="PTHR47784">
    <property type="entry name" value="STEROL UPTAKE CONTROL PROTEIN 2"/>
    <property type="match status" value="1"/>
</dbReference>
<proteinExistence type="predicted"/>
<name>A0A0C3DQK2_OIDMZ</name>
<dbReference type="Proteomes" id="UP000054321">
    <property type="component" value="Unassembled WGS sequence"/>
</dbReference>
<evidence type="ECO:0000313" key="2">
    <source>
        <dbReference type="Proteomes" id="UP000054321"/>
    </source>
</evidence>
<dbReference type="OrthoDB" id="416217at2759"/>
<evidence type="ECO:0000313" key="1">
    <source>
        <dbReference type="EMBL" id="KIN04323.1"/>
    </source>
</evidence>
<evidence type="ECO:0008006" key="3">
    <source>
        <dbReference type="Google" id="ProtNLM"/>
    </source>
</evidence>
<dbReference type="PANTHER" id="PTHR47784:SF5">
    <property type="entry name" value="STEROL UPTAKE CONTROL PROTEIN 2"/>
    <property type="match status" value="1"/>
</dbReference>
<reference evidence="1 2" key="1">
    <citation type="submission" date="2014-04" db="EMBL/GenBank/DDBJ databases">
        <authorList>
            <consortium name="DOE Joint Genome Institute"/>
            <person name="Kuo A."/>
            <person name="Martino E."/>
            <person name="Perotto S."/>
            <person name="Kohler A."/>
            <person name="Nagy L.G."/>
            <person name="Floudas D."/>
            <person name="Copeland A."/>
            <person name="Barry K.W."/>
            <person name="Cichocki N."/>
            <person name="Veneault-Fourrey C."/>
            <person name="LaButti K."/>
            <person name="Lindquist E.A."/>
            <person name="Lipzen A."/>
            <person name="Lundell T."/>
            <person name="Morin E."/>
            <person name="Murat C."/>
            <person name="Sun H."/>
            <person name="Tunlid A."/>
            <person name="Henrissat B."/>
            <person name="Grigoriev I.V."/>
            <person name="Hibbett D.S."/>
            <person name="Martin F."/>
            <person name="Nordberg H.P."/>
            <person name="Cantor M.N."/>
            <person name="Hua S.X."/>
        </authorList>
    </citation>
    <scope>NUCLEOTIDE SEQUENCE [LARGE SCALE GENOMIC DNA]</scope>
    <source>
        <strain evidence="1 2">Zn</strain>
    </source>
</reference>
<dbReference type="InterPro" id="IPR053157">
    <property type="entry name" value="Sterol_Uptake_Regulator"/>
</dbReference>
<dbReference type="HOGENOM" id="CLU_024934_0_2_1"/>
<organism evidence="1 2">
    <name type="scientific">Oidiodendron maius (strain Zn)</name>
    <dbReference type="NCBI Taxonomy" id="913774"/>
    <lineage>
        <taxon>Eukaryota</taxon>
        <taxon>Fungi</taxon>
        <taxon>Dikarya</taxon>
        <taxon>Ascomycota</taxon>
        <taxon>Pezizomycotina</taxon>
        <taxon>Leotiomycetes</taxon>
        <taxon>Leotiomycetes incertae sedis</taxon>
        <taxon>Myxotrichaceae</taxon>
        <taxon>Oidiodendron</taxon>
    </lineage>
</organism>
<accession>A0A0C3DQK2</accession>
<reference evidence="2" key="2">
    <citation type="submission" date="2015-01" db="EMBL/GenBank/DDBJ databases">
        <title>Evolutionary Origins and Diversification of the Mycorrhizal Mutualists.</title>
        <authorList>
            <consortium name="DOE Joint Genome Institute"/>
            <consortium name="Mycorrhizal Genomics Consortium"/>
            <person name="Kohler A."/>
            <person name="Kuo A."/>
            <person name="Nagy L.G."/>
            <person name="Floudas D."/>
            <person name="Copeland A."/>
            <person name="Barry K.W."/>
            <person name="Cichocki N."/>
            <person name="Veneault-Fourrey C."/>
            <person name="LaButti K."/>
            <person name="Lindquist E.A."/>
            <person name="Lipzen A."/>
            <person name="Lundell T."/>
            <person name="Morin E."/>
            <person name="Murat C."/>
            <person name="Riley R."/>
            <person name="Ohm R."/>
            <person name="Sun H."/>
            <person name="Tunlid A."/>
            <person name="Henrissat B."/>
            <person name="Grigoriev I.V."/>
            <person name="Hibbett D.S."/>
            <person name="Martin F."/>
        </authorList>
    </citation>
    <scope>NUCLEOTIDE SEQUENCE [LARGE SCALE GENOMIC DNA]</scope>
    <source>
        <strain evidence="2">Zn</strain>
    </source>
</reference>
<dbReference type="AlphaFoldDB" id="A0A0C3DQK2"/>
<sequence>MELLHHYTTSTYHTLRSDAVQRTVWQMSVCEVGFSHEFVLRGILAIAALHLAHLRPSRKEFYIARGMMHHQLGLRMATGLLPAMNEENCTPLCVFAALAVMFAMASPRTPEDFLLVNDKGLADWMILMRGMNSILDSSEPNLFAGPLGLMFQSGHRRFQLRSSEPFMLGSPHDDQVLLLQQRILDSCVDPERGNAYMGALAEVRKSLTVLFAYAETYEGSDAFIWVFRTPEEYFVLLREQDQSALCIFAFFCVSLHRLSGHWWAHGWSIHLMSQIYRLVDEEHRWWIQWPIDQIGGLRALQDFS</sequence>
<dbReference type="GO" id="GO:0001228">
    <property type="term" value="F:DNA-binding transcription activator activity, RNA polymerase II-specific"/>
    <property type="evidence" value="ECO:0007669"/>
    <property type="project" value="TreeGrafter"/>
</dbReference>